<sequence length="100" mass="11609">MLVLTKYFGFLVSNAPCCPPRLIGRCYANERPCYNRSDYFFWDEVHPTEAYNQLTATRSYYDSYNSGFTYPMDIKNLVEQKTKMELESINESTSKLSASS</sequence>
<evidence type="ECO:0000256" key="1">
    <source>
        <dbReference type="ARBA" id="ARBA00004613"/>
    </source>
</evidence>
<keyword evidence="5 8" id="KW-0378">Hydrolase</keyword>
<name>A0A396J2E7_MEDTR</name>
<dbReference type="Gramene" id="rna7873">
    <property type="protein sequence ID" value="RHN72189.1"/>
    <property type="gene ID" value="gene7873"/>
</dbReference>
<evidence type="ECO:0000313" key="8">
    <source>
        <dbReference type="EMBL" id="RHN72189.1"/>
    </source>
</evidence>
<evidence type="ECO:0000256" key="2">
    <source>
        <dbReference type="ARBA" id="ARBA00008668"/>
    </source>
</evidence>
<evidence type="ECO:0000256" key="6">
    <source>
        <dbReference type="ARBA" id="ARBA00022963"/>
    </source>
</evidence>
<keyword evidence="3" id="KW-0964">Secreted</keyword>
<proteinExistence type="inferred from homology"/>
<dbReference type="InterPro" id="IPR036514">
    <property type="entry name" value="SGNH_hydro_sf"/>
</dbReference>
<dbReference type="InterPro" id="IPR051238">
    <property type="entry name" value="GDSL_esterase/lipase"/>
</dbReference>
<accession>A0A396J2E7</accession>
<dbReference type="GO" id="GO:0005576">
    <property type="term" value="C:extracellular region"/>
    <property type="evidence" value="ECO:0007669"/>
    <property type="project" value="UniProtKB-SubCell"/>
</dbReference>
<evidence type="ECO:0000256" key="4">
    <source>
        <dbReference type="ARBA" id="ARBA00022729"/>
    </source>
</evidence>
<comment type="similarity">
    <text evidence="2">Belongs to the 'GDSL' lipolytic enzyme family.</text>
</comment>
<evidence type="ECO:0000256" key="7">
    <source>
        <dbReference type="ARBA" id="ARBA00023098"/>
    </source>
</evidence>
<comment type="subcellular location">
    <subcellularLocation>
        <location evidence="1">Secreted</location>
    </subcellularLocation>
</comment>
<dbReference type="EC" id="3.1.1.3" evidence="8"/>
<protein>
    <submittedName>
        <fullName evidence="8">Putative triacylglycerol lipase</fullName>
        <ecNumber evidence="8">3.1.1.3</ecNumber>
    </submittedName>
</protein>
<keyword evidence="7" id="KW-0443">Lipid metabolism</keyword>
<gene>
    <name evidence="8" type="ORF">MtrunA17_Chr2g0284981</name>
</gene>
<dbReference type="PANTHER" id="PTHR45650:SF33">
    <property type="entry name" value="TRIACYLGLYCEROL LIPASE"/>
    <property type="match status" value="1"/>
</dbReference>
<dbReference type="PANTHER" id="PTHR45650">
    <property type="entry name" value="GDSL-LIKE LIPASE/ACYLHYDROLASE-RELATED"/>
    <property type="match status" value="1"/>
</dbReference>
<dbReference type="AlphaFoldDB" id="A0A396J2E7"/>
<evidence type="ECO:0000256" key="3">
    <source>
        <dbReference type="ARBA" id="ARBA00022525"/>
    </source>
</evidence>
<comment type="caution">
    <text evidence="8">The sequence shown here is derived from an EMBL/GenBank/DDBJ whole genome shotgun (WGS) entry which is preliminary data.</text>
</comment>
<dbReference type="EMBL" id="PSQE01000002">
    <property type="protein sequence ID" value="RHN72189.1"/>
    <property type="molecule type" value="Genomic_DNA"/>
</dbReference>
<dbReference type="Gene3D" id="3.40.50.1110">
    <property type="entry name" value="SGNH hydrolase"/>
    <property type="match status" value="1"/>
</dbReference>
<organism evidence="8 9">
    <name type="scientific">Medicago truncatula</name>
    <name type="common">Barrel medic</name>
    <name type="synonym">Medicago tribuloides</name>
    <dbReference type="NCBI Taxonomy" id="3880"/>
    <lineage>
        <taxon>Eukaryota</taxon>
        <taxon>Viridiplantae</taxon>
        <taxon>Streptophyta</taxon>
        <taxon>Embryophyta</taxon>
        <taxon>Tracheophyta</taxon>
        <taxon>Spermatophyta</taxon>
        <taxon>Magnoliopsida</taxon>
        <taxon>eudicotyledons</taxon>
        <taxon>Gunneridae</taxon>
        <taxon>Pentapetalae</taxon>
        <taxon>rosids</taxon>
        <taxon>fabids</taxon>
        <taxon>Fabales</taxon>
        <taxon>Fabaceae</taxon>
        <taxon>Papilionoideae</taxon>
        <taxon>50 kb inversion clade</taxon>
        <taxon>NPAAA clade</taxon>
        <taxon>Hologalegina</taxon>
        <taxon>IRL clade</taxon>
        <taxon>Trifolieae</taxon>
        <taxon>Medicago</taxon>
    </lineage>
</organism>
<dbReference type="GO" id="GO:0004806">
    <property type="term" value="F:triacylglycerol lipase activity"/>
    <property type="evidence" value="ECO:0007669"/>
    <property type="project" value="UniProtKB-EC"/>
</dbReference>
<keyword evidence="6" id="KW-0442">Lipid degradation</keyword>
<reference evidence="9" key="1">
    <citation type="journal article" date="2018" name="Nat. Plants">
        <title>Whole-genome landscape of Medicago truncatula symbiotic genes.</title>
        <authorList>
            <person name="Pecrix Y."/>
            <person name="Staton S.E."/>
            <person name="Sallet E."/>
            <person name="Lelandais-Briere C."/>
            <person name="Moreau S."/>
            <person name="Carrere S."/>
            <person name="Blein T."/>
            <person name="Jardinaud M.F."/>
            <person name="Latrasse D."/>
            <person name="Zouine M."/>
            <person name="Zahm M."/>
            <person name="Kreplak J."/>
            <person name="Mayjonade B."/>
            <person name="Satge C."/>
            <person name="Perez M."/>
            <person name="Cauet S."/>
            <person name="Marande W."/>
            <person name="Chantry-Darmon C."/>
            <person name="Lopez-Roques C."/>
            <person name="Bouchez O."/>
            <person name="Berard A."/>
            <person name="Debelle F."/>
            <person name="Munos S."/>
            <person name="Bendahmane A."/>
            <person name="Berges H."/>
            <person name="Niebel A."/>
            <person name="Buitink J."/>
            <person name="Frugier F."/>
            <person name="Benhamed M."/>
            <person name="Crespi M."/>
            <person name="Gouzy J."/>
            <person name="Gamas P."/>
        </authorList>
    </citation>
    <scope>NUCLEOTIDE SEQUENCE [LARGE SCALE GENOMIC DNA]</scope>
    <source>
        <strain evidence="9">cv. Jemalong A17</strain>
    </source>
</reference>
<dbReference type="Proteomes" id="UP000265566">
    <property type="component" value="Chromosome 2"/>
</dbReference>
<keyword evidence="4" id="KW-0732">Signal</keyword>
<evidence type="ECO:0000313" key="9">
    <source>
        <dbReference type="Proteomes" id="UP000265566"/>
    </source>
</evidence>
<dbReference type="GO" id="GO:0016042">
    <property type="term" value="P:lipid catabolic process"/>
    <property type="evidence" value="ECO:0007669"/>
    <property type="project" value="UniProtKB-KW"/>
</dbReference>
<evidence type="ECO:0000256" key="5">
    <source>
        <dbReference type="ARBA" id="ARBA00022801"/>
    </source>
</evidence>